<dbReference type="EMBL" id="CALNXJ010000111">
    <property type="protein sequence ID" value="CAH3164909.1"/>
    <property type="molecule type" value="Genomic_DNA"/>
</dbReference>
<comment type="cofactor">
    <cofactor evidence="11">
        <name>Zn(2+)</name>
        <dbReference type="ChEBI" id="CHEBI:29105"/>
    </cofactor>
    <text evidence="11">Binds 1 zinc ion per subunit.</text>
</comment>
<dbReference type="InterPro" id="IPR002117">
    <property type="entry name" value="p53_tumour_suppressor"/>
</dbReference>
<dbReference type="PRINTS" id="PR00386">
    <property type="entry name" value="P53SUPPRESSR"/>
</dbReference>
<feature type="binding site" evidence="11">
    <location>
        <position position="231"/>
    </location>
    <ligand>
        <name>Zn(2+)</name>
        <dbReference type="ChEBI" id="CHEBI:29105"/>
    </ligand>
</feature>
<evidence type="ECO:0000313" key="16">
    <source>
        <dbReference type="Proteomes" id="UP001159428"/>
    </source>
</evidence>
<gene>
    <name evidence="15" type="ORF">PMEA_00003265</name>
</gene>
<dbReference type="Proteomes" id="UP001159428">
    <property type="component" value="Unassembled WGS sequence"/>
</dbReference>
<organism evidence="15 16">
    <name type="scientific">Pocillopora meandrina</name>
    <dbReference type="NCBI Taxonomy" id="46732"/>
    <lineage>
        <taxon>Eukaryota</taxon>
        <taxon>Metazoa</taxon>
        <taxon>Cnidaria</taxon>
        <taxon>Anthozoa</taxon>
        <taxon>Hexacorallia</taxon>
        <taxon>Scleractinia</taxon>
        <taxon>Astrocoeniina</taxon>
        <taxon>Pocilloporidae</taxon>
        <taxon>Pocillopora</taxon>
    </lineage>
</organism>
<feature type="compositionally biased region" description="Low complexity" evidence="13">
    <location>
        <begin position="466"/>
        <end position="478"/>
    </location>
</feature>
<comment type="caution">
    <text evidence="15">The sequence shown here is derived from an EMBL/GenBank/DDBJ whole genome shotgun (WGS) entry which is preliminary data.</text>
</comment>
<keyword evidence="8" id="KW-0010">Activator</keyword>
<dbReference type="PANTHER" id="PTHR11447:SF16">
    <property type="entry name" value="P53 PROTEIN LONG FORM VARIANT 1"/>
    <property type="match status" value="1"/>
</dbReference>
<sequence length="519" mass="58935">MVSLIYDDPEEKDSLMKIGRCSCASAFELISQTIMGDSYNLVEKIDAEMKTFPWNYPDQYVLSEFIPSPCNFTGEFEGPLKVEGSDQLDTEHQHGTMLYPHDPPETLLLPTKETEEFSEFVEPLTPTPLSPRFPPHTLMNLSPPHVTSPSTNEFLGDFNFRMILETQPKKVANPDWIFSVSQKKLYIKSKTPCPVRFLTTGPPPSGAFIRAMPVFRQPEHAKDVVRCCRNHTAEHSGPATGHFLRCDNQEAEYEECPQTTRHSVRIPLRGPASADDADDLGVHELFYFICNNSCGGLNRRPIQVIFTLEDLTGSVVLGRCYVNVRVCACPGRDSKQEIEAINRPGKRKKPKANGNDLQCFGSKMSKEDSTVYNLKICGFNNYLMMKRIAIALELFANMENKFTAMEPQDLEMPDLTEYTPEDQDNSEPDSTIVKTSMNESSPPPIMMSQESYLHPTHTESWYPVTPQDQDSQMQSQQYPQQCYTYRRKTISVVTFTEEKTDKIMKKGTKADPDRKRKLA</sequence>
<feature type="domain" description="p53 DNA-binding" evidence="14">
    <location>
        <begin position="151"/>
        <end position="339"/>
    </location>
</feature>
<dbReference type="AlphaFoldDB" id="A0AAU9Y2K3"/>
<feature type="compositionally biased region" description="Polar residues" evidence="13">
    <location>
        <begin position="428"/>
        <end position="440"/>
    </location>
</feature>
<reference evidence="15 16" key="1">
    <citation type="submission" date="2022-05" db="EMBL/GenBank/DDBJ databases">
        <authorList>
            <consortium name="Genoscope - CEA"/>
            <person name="William W."/>
        </authorList>
    </citation>
    <scope>NUCLEOTIDE SEQUENCE [LARGE SCALE GENOMIC DNA]</scope>
</reference>
<evidence type="ECO:0000256" key="12">
    <source>
        <dbReference type="PIRSR" id="PIRSR602117-2"/>
    </source>
</evidence>
<evidence type="ECO:0000256" key="1">
    <source>
        <dbReference type="ARBA" id="ARBA00004123"/>
    </source>
</evidence>
<feature type="binding site" evidence="11">
    <location>
        <position position="294"/>
    </location>
    <ligand>
        <name>Zn(2+)</name>
        <dbReference type="ChEBI" id="CHEBI:29105"/>
    </ligand>
</feature>
<feature type="compositionally biased region" description="Acidic residues" evidence="13">
    <location>
        <begin position="408"/>
        <end position="427"/>
    </location>
</feature>
<keyword evidence="6" id="KW-0805">Transcription regulation</keyword>
<keyword evidence="9" id="KW-0804">Transcription</keyword>
<dbReference type="GO" id="GO:0006915">
    <property type="term" value="P:apoptotic process"/>
    <property type="evidence" value="ECO:0007669"/>
    <property type="project" value="UniProtKB-KW"/>
</dbReference>
<dbReference type="InterPro" id="IPR011615">
    <property type="entry name" value="p53_DNA-bd"/>
</dbReference>
<evidence type="ECO:0000256" key="13">
    <source>
        <dbReference type="SAM" id="MobiDB-lite"/>
    </source>
</evidence>
<dbReference type="GO" id="GO:0046872">
    <property type="term" value="F:metal ion binding"/>
    <property type="evidence" value="ECO:0007669"/>
    <property type="project" value="UniProtKB-KW"/>
</dbReference>
<evidence type="ECO:0000259" key="14">
    <source>
        <dbReference type="Pfam" id="PF00870"/>
    </source>
</evidence>
<proteinExistence type="inferred from homology"/>
<dbReference type="GO" id="GO:0000978">
    <property type="term" value="F:RNA polymerase II cis-regulatory region sequence-specific DNA binding"/>
    <property type="evidence" value="ECO:0007669"/>
    <property type="project" value="TreeGrafter"/>
</dbReference>
<evidence type="ECO:0000256" key="6">
    <source>
        <dbReference type="ARBA" id="ARBA00023015"/>
    </source>
</evidence>
<feature type="binding site" evidence="11">
    <location>
        <position position="228"/>
    </location>
    <ligand>
        <name>Zn(2+)</name>
        <dbReference type="ChEBI" id="CHEBI:29105"/>
    </ligand>
</feature>
<dbReference type="PANTHER" id="PTHR11447">
    <property type="entry name" value="CELLULAR TUMOR ANTIGEN P53"/>
    <property type="match status" value="1"/>
</dbReference>
<dbReference type="InterPro" id="IPR008967">
    <property type="entry name" value="p53-like_TF_DNA-bd_sf"/>
</dbReference>
<evidence type="ECO:0000256" key="8">
    <source>
        <dbReference type="ARBA" id="ARBA00023159"/>
    </source>
</evidence>
<dbReference type="SUPFAM" id="SSF49417">
    <property type="entry name" value="p53-like transcription factors"/>
    <property type="match status" value="1"/>
</dbReference>
<comment type="similarity">
    <text evidence="2">Belongs to the p53 family.</text>
</comment>
<dbReference type="Gene3D" id="2.60.40.720">
    <property type="match status" value="1"/>
</dbReference>
<dbReference type="Pfam" id="PF00870">
    <property type="entry name" value="P53"/>
    <property type="match status" value="1"/>
</dbReference>
<keyword evidence="4 11" id="KW-0479">Metal-binding</keyword>
<feature type="site" description="Interaction with DNA" evidence="12">
    <location>
        <position position="169"/>
    </location>
</feature>
<feature type="region of interest" description="Disordered" evidence="13">
    <location>
        <begin position="406"/>
        <end position="478"/>
    </location>
</feature>
<keyword evidence="16" id="KW-1185">Reference proteome</keyword>
<protein>
    <recommendedName>
        <fullName evidence="14">p53 DNA-binding domain-containing protein</fullName>
    </recommendedName>
</protein>
<comment type="subcellular location">
    <subcellularLocation>
        <location evidence="1">Nucleus</location>
    </subcellularLocation>
</comment>
<evidence type="ECO:0000256" key="11">
    <source>
        <dbReference type="PIRSR" id="PIRSR602117-1"/>
    </source>
</evidence>
<evidence type="ECO:0000313" key="15">
    <source>
        <dbReference type="EMBL" id="CAH3164909.1"/>
    </source>
</evidence>
<evidence type="ECO:0000256" key="7">
    <source>
        <dbReference type="ARBA" id="ARBA00023125"/>
    </source>
</evidence>
<evidence type="ECO:0000256" key="5">
    <source>
        <dbReference type="ARBA" id="ARBA00022833"/>
    </source>
</evidence>
<evidence type="ECO:0000256" key="10">
    <source>
        <dbReference type="ARBA" id="ARBA00023242"/>
    </source>
</evidence>
<accession>A0AAU9Y2K3</accession>
<keyword evidence="3" id="KW-0053">Apoptosis</keyword>
<keyword evidence="7" id="KW-0238">DNA-binding</keyword>
<keyword evidence="10" id="KW-0539">Nucleus</keyword>
<evidence type="ECO:0000256" key="3">
    <source>
        <dbReference type="ARBA" id="ARBA00022703"/>
    </source>
</evidence>
<dbReference type="GO" id="GO:0000981">
    <property type="term" value="F:DNA-binding transcription factor activity, RNA polymerase II-specific"/>
    <property type="evidence" value="ECO:0007669"/>
    <property type="project" value="TreeGrafter"/>
</dbReference>
<evidence type="ECO:0000256" key="2">
    <source>
        <dbReference type="ARBA" id="ARBA00006167"/>
    </source>
</evidence>
<evidence type="ECO:0000256" key="9">
    <source>
        <dbReference type="ARBA" id="ARBA00023163"/>
    </source>
</evidence>
<dbReference type="CDD" id="cd08367">
    <property type="entry name" value="P53"/>
    <property type="match status" value="1"/>
</dbReference>
<feature type="binding site" evidence="11">
    <location>
        <position position="290"/>
    </location>
    <ligand>
        <name>Zn(2+)</name>
        <dbReference type="ChEBI" id="CHEBI:29105"/>
    </ligand>
</feature>
<keyword evidence="5 11" id="KW-0862">Zinc</keyword>
<dbReference type="InterPro" id="IPR012346">
    <property type="entry name" value="p53/RUNT-type_TF_DNA-bd_sf"/>
</dbReference>
<name>A0AAU9Y2K3_9CNID</name>
<dbReference type="GO" id="GO:0005634">
    <property type="term" value="C:nucleus"/>
    <property type="evidence" value="ECO:0007669"/>
    <property type="project" value="UniProtKB-SubCell"/>
</dbReference>
<evidence type="ECO:0000256" key="4">
    <source>
        <dbReference type="ARBA" id="ARBA00022723"/>
    </source>
</evidence>